<gene>
    <name evidence="1" type="ORF">BBW68_13675</name>
</gene>
<protein>
    <submittedName>
        <fullName evidence="1">Uncharacterized protein</fullName>
    </submittedName>
</protein>
<dbReference type="AlphaFoldDB" id="A0A1E7YXC1"/>
<evidence type="ECO:0000313" key="1">
    <source>
        <dbReference type="EMBL" id="OFC61015.1"/>
    </source>
</evidence>
<name>A0A1E7YXC1_9GAMM</name>
<dbReference type="EMBL" id="MAYS01000460">
    <property type="protein sequence ID" value="OFC61015.1"/>
    <property type="molecule type" value="Genomic_DNA"/>
</dbReference>
<organism evidence="1 2">
    <name type="scientific">Candidatus Erwinia dacicola</name>
    <dbReference type="NCBI Taxonomy" id="252393"/>
    <lineage>
        <taxon>Bacteria</taxon>
        <taxon>Pseudomonadati</taxon>
        <taxon>Pseudomonadota</taxon>
        <taxon>Gammaproteobacteria</taxon>
        <taxon>Enterobacterales</taxon>
        <taxon>Erwiniaceae</taxon>
        <taxon>Erwinia</taxon>
    </lineage>
</organism>
<reference evidence="1 2" key="1">
    <citation type="submission" date="2016-07" db="EMBL/GenBank/DDBJ databases">
        <authorList>
            <person name="Yuval B."/>
        </authorList>
    </citation>
    <scope>NUCLEOTIDE SEQUENCE [LARGE SCALE GENOMIC DNA]</scope>
    <source>
        <strain evidence="1 2">IL</strain>
    </source>
</reference>
<dbReference type="Proteomes" id="UP000243534">
    <property type="component" value="Unassembled WGS sequence"/>
</dbReference>
<proteinExistence type="predicted"/>
<comment type="caution">
    <text evidence="1">The sequence shown here is derived from an EMBL/GenBank/DDBJ whole genome shotgun (WGS) entry which is preliminary data.</text>
</comment>
<sequence>MLSSPALYVSRKSHWRSTYGLGRLDGFLAQFAMRYFADVGLRQLVMELNNFKNFISCQMLLAVSKQFIFSQ</sequence>
<accession>A0A1E7YXC1</accession>
<evidence type="ECO:0000313" key="2">
    <source>
        <dbReference type="Proteomes" id="UP000243534"/>
    </source>
</evidence>